<evidence type="ECO:0000259" key="11">
    <source>
        <dbReference type="Pfam" id="PF00593"/>
    </source>
</evidence>
<dbReference type="PROSITE" id="PS52016">
    <property type="entry name" value="TONB_DEPENDENT_REC_3"/>
    <property type="match status" value="1"/>
</dbReference>
<dbReference type="GO" id="GO:0009279">
    <property type="term" value="C:cell outer membrane"/>
    <property type="evidence" value="ECO:0007669"/>
    <property type="project" value="UniProtKB-SubCell"/>
</dbReference>
<dbReference type="InterPro" id="IPR037066">
    <property type="entry name" value="Plug_dom_sf"/>
</dbReference>
<comment type="similarity">
    <text evidence="8 9">Belongs to the TonB-dependent receptor family.</text>
</comment>
<dbReference type="NCBIfam" id="TIGR04057">
    <property type="entry name" value="SusC_RagA_signa"/>
    <property type="match status" value="1"/>
</dbReference>
<organism evidence="13 14">
    <name type="scientific">Filimonas zeae</name>
    <dbReference type="NCBI Taxonomy" id="1737353"/>
    <lineage>
        <taxon>Bacteria</taxon>
        <taxon>Pseudomonadati</taxon>
        <taxon>Bacteroidota</taxon>
        <taxon>Chitinophagia</taxon>
        <taxon>Chitinophagales</taxon>
        <taxon>Chitinophagaceae</taxon>
        <taxon>Filimonas</taxon>
    </lineage>
</organism>
<evidence type="ECO:0000313" key="14">
    <source>
        <dbReference type="Proteomes" id="UP000627292"/>
    </source>
</evidence>
<name>A0A917J289_9BACT</name>
<dbReference type="SUPFAM" id="SSF49464">
    <property type="entry name" value="Carboxypeptidase regulatory domain-like"/>
    <property type="match status" value="1"/>
</dbReference>
<keyword evidence="5 9" id="KW-0798">TonB box</keyword>
<dbReference type="InterPro" id="IPR023997">
    <property type="entry name" value="TonB-dep_OMP_SusC/RagA_CS"/>
</dbReference>
<evidence type="ECO:0000256" key="8">
    <source>
        <dbReference type="PROSITE-ProRule" id="PRU01360"/>
    </source>
</evidence>
<protein>
    <submittedName>
        <fullName evidence="13">SusC/RagA family TonB-linked outer membrane protein</fullName>
    </submittedName>
</protein>
<dbReference type="SUPFAM" id="SSF56935">
    <property type="entry name" value="Porins"/>
    <property type="match status" value="1"/>
</dbReference>
<keyword evidence="4 8" id="KW-0812">Transmembrane</keyword>
<evidence type="ECO:0000313" key="13">
    <source>
        <dbReference type="EMBL" id="GGH76119.1"/>
    </source>
</evidence>
<dbReference type="InterPro" id="IPR023996">
    <property type="entry name" value="TonB-dep_OMP_SusC/RagA"/>
</dbReference>
<keyword evidence="3 8" id="KW-1134">Transmembrane beta strand</keyword>
<comment type="caution">
    <text evidence="13">The sequence shown here is derived from an EMBL/GenBank/DDBJ whole genome shotgun (WGS) entry which is preliminary data.</text>
</comment>
<keyword evidence="2 8" id="KW-0813">Transport</keyword>
<reference evidence="13" key="1">
    <citation type="journal article" date="2014" name="Int. J. Syst. Evol. Microbiol.">
        <title>Complete genome sequence of Corynebacterium casei LMG S-19264T (=DSM 44701T), isolated from a smear-ripened cheese.</title>
        <authorList>
            <consortium name="US DOE Joint Genome Institute (JGI-PGF)"/>
            <person name="Walter F."/>
            <person name="Albersmeier A."/>
            <person name="Kalinowski J."/>
            <person name="Ruckert C."/>
        </authorList>
    </citation>
    <scope>NUCLEOTIDE SEQUENCE</scope>
    <source>
        <strain evidence="13">CGMCC 1.15290</strain>
    </source>
</reference>
<dbReference type="Pfam" id="PF00593">
    <property type="entry name" value="TonB_dep_Rec_b-barrel"/>
    <property type="match status" value="1"/>
</dbReference>
<proteinExistence type="inferred from homology"/>
<evidence type="ECO:0000256" key="10">
    <source>
        <dbReference type="SAM" id="SignalP"/>
    </source>
</evidence>
<dbReference type="InterPro" id="IPR036942">
    <property type="entry name" value="Beta-barrel_TonB_sf"/>
</dbReference>
<feature type="domain" description="TonB-dependent receptor plug" evidence="12">
    <location>
        <begin position="196"/>
        <end position="316"/>
    </location>
</feature>
<evidence type="ECO:0000259" key="12">
    <source>
        <dbReference type="Pfam" id="PF07715"/>
    </source>
</evidence>
<dbReference type="Gene3D" id="2.60.40.1120">
    <property type="entry name" value="Carboxypeptidase-like, regulatory domain"/>
    <property type="match status" value="1"/>
</dbReference>
<accession>A0A917J289</accession>
<dbReference type="Gene3D" id="2.40.170.20">
    <property type="entry name" value="TonB-dependent receptor, beta-barrel domain"/>
    <property type="match status" value="1"/>
</dbReference>
<dbReference type="InterPro" id="IPR000531">
    <property type="entry name" value="Beta-barrel_TonB"/>
</dbReference>
<comment type="subcellular location">
    <subcellularLocation>
        <location evidence="1 8">Cell outer membrane</location>
        <topology evidence="1 8">Multi-pass membrane protein</topology>
    </subcellularLocation>
</comment>
<evidence type="ECO:0000256" key="9">
    <source>
        <dbReference type="RuleBase" id="RU003357"/>
    </source>
</evidence>
<evidence type="ECO:0000256" key="2">
    <source>
        <dbReference type="ARBA" id="ARBA00022448"/>
    </source>
</evidence>
<evidence type="ECO:0000256" key="4">
    <source>
        <dbReference type="ARBA" id="ARBA00022692"/>
    </source>
</evidence>
<keyword evidence="14" id="KW-1185">Reference proteome</keyword>
<feature type="signal peptide" evidence="10">
    <location>
        <begin position="1"/>
        <end position="17"/>
    </location>
</feature>
<evidence type="ECO:0000256" key="3">
    <source>
        <dbReference type="ARBA" id="ARBA00022452"/>
    </source>
</evidence>
<evidence type="ECO:0000256" key="5">
    <source>
        <dbReference type="ARBA" id="ARBA00023077"/>
    </source>
</evidence>
<keyword evidence="6 8" id="KW-0472">Membrane</keyword>
<sequence length="1140" mass="123597">MLALSLACWLLSVAATAQTVTIKARQKSLKEFIVSLHENTGYHFIYNSDLLNDAPKVDVAYTNAPLETVLAENFTANGFNYVVNKADKTVILNKKTVSAAAPAAQPVKGVVLDDKGNPVTGATVMVKGTNVATTTNNIGAFTINAPDNSKTLVVIYVGYETQEVPVTGSKVLNIVLKTNSTSLDSVIVIGYGSQKKSNVSYAIASLNSEAITDRAISRVDQALVGQIAGVNVKQTTGLPGKAFSIQVRGSGSISANTEPLYVLDGFPLGQSVQDGTGGFSGGNALDNINPDDIESIEVLKDAAAAAIYGSRGSNGVVLITTKKGKVGKARIQVSGSAGYNEANRKVDMLNGEEWADRATEMINAAYVSAYGSRGATAQDDRDKRISIIGANNISYIPDPRWAQPGHPGLRYVDWQDEIFRKGLQQNYQVSASGGSSNVNYFFSVNNIRQEGIVIGTSNNLYSARANVEANFNQKLKLGINLSPSYSLLRDPGVEGKDVIFHQALNMTPIVEDSAGLYTNTYGNNPYNWAVQFNSPVQKALNQVGETKRFRTVASVYGIYTIIKGLNFKTSVNVDFSNSNYTRYVPYTVSNLLNVRNSQTTVNTSGGYQTNNYQAFVNENTLNYTRNLTGGHNLNVLLGQSYNNFTSDNSAMNSVGGYTNAYVKTLNYAAGIQGRTSASQNILLSYFSRVQYAFRSKYLFSGSIRTDGSSRFGENTRWGVFPAASVAWKMSEEPFIRSIDKISDLKLRISYGVTGNNNIGDFSATATTASYGYVFGSTQAPAIGQAPNRLPNPNLKWEKSATTDIGLDVGLFKGRITASFDYYNRLTRNMLMNVAVPEVTGFQIALDNVGQVRNKGWEIQLSTKNIVIKQLQWTTNVQLAHNSNKVVALGSGQTQILVPSLYTTVANTVLKVGESINSIYVIKRIGTLTQDDINAKVARYGAQTVGDARYEDYDRNGIIDAGDRQVVGHPNPDYTWGVTNTLNYKGFDLRVLVQGQVGGSIYSILGRAVSQTGFGYIYNQLGDYRDRWRSPENPGSGVRDKAYSTFGSIVNTDWLYSSDYLRVRAITLGYDLKTLLKKAGVGSARMFVSLENFFGKDKYYGGANPESANTDLSGNGNYPQSGDYGGLPLAKSLIVGVNLSF</sequence>
<dbReference type="Proteomes" id="UP000627292">
    <property type="component" value="Unassembled WGS sequence"/>
</dbReference>
<dbReference type="Pfam" id="PF07715">
    <property type="entry name" value="Plug"/>
    <property type="match status" value="1"/>
</dbReference>
<dbReference type="NCBIfam" id="TIGR04056">
    <property type="entry name" value="OMP_RagA_SusC"/>
    <property type="match status" value="1"/>
</dbReference>
<evidence type="ECO:0000256" key="7">
    <source>
        <dbReference type="ARBA" id="ARBA00023237"/>
    </source>
</evidence>
<gene>
    <name evidence="13" type="ORF">GCM10011379_40480</name>
</gene>
<feature type="domain" description="TonB-dependent receptor-like beta-barrel" evidence="11">
    <location>
        <begin position="516"/>
        <end position="879"/>
    </location>
</feature>
<dbReference type="AlphaFoldDB" id="A0A917J289"/>
<dbReference type="Gene3D" id="2.170.130.10">
    <property type="entry name" value="TonB-dependent receptor, plug domain"/>
    <property type="match status" value="1"/>
</dbReference>
<evidence type="ECO:0000256" key="1">
    <source>
        <dbReference type="ARBA" id="ARBA00004571"/>
    </source>
</evidence>
<dbReference type="InterPro" id="IPR008969">
    <property type="entry name" value="CarboxyPept-like_regulatory"/>
</dbReference>
<feature type="chain" id="PRO_5037206940" evidence="10">
    <location>
        <begin position="18"/>
        <end position="1140"/>
    </location>
</feature>
<keyword evidence="10" id="KW-0732">Signal</keyword>
<dbReference type="Pfam" id="PF13715">
    <property type="entry name" value="CarbopepD_reg_2"/>
    <property type="match status" value="1"/>
</dbReference>
<keyword evidence="7 8" id="KW-0998">Cell outer membrane</keyword>
<dbReference type="InterPro" id="IPR012910">
    <property type="entry name" value="Plug_dom"/>
</dbReference>
<evidence type="ECO:0000256" key="6">
    <source>
        <dbReference type="ARBA" id="ARBA00023136"/>
    </source>
</evidence>
<reference evidence="13" key="2">
    <citation type="submission" date="2020-09" db="EMBL/GenBank/DDBJ databases">
        <authorList>
            <person name="Sun Q."/>
            <person name="Zhou Y."/>
        </authorList>
    </citation>
    <scope>NUCLEOTIDE SEQUENCE</scope>
    <source>
        <strain evidence="13">CGMCC 1.15290</strain>
    </source>
</reference>
<dbReference type="EMBL" id="BMIB01000004">
    <property type="protein sequence ID" value="GGH76119.1"/>
    <property type="molecule type" value="Genomic_DNA"/>
</dbReference>
<dbReference type="InterPro" id="IPR039426">
    <property type="entry name" value="TonB-dep_rcpt-like"/>
</dbReference>